<dbReference type="Proteomes" id="UP000321726">
    <property type="component" value="Unassembled WGS sequence"/>
</dbReference>
<evidence type="ECO:0000313" key="4">
    <source>
        <dbReference type="EMBL" id="SHL61898.1"/>
    </source>
</evidence>
<dbReference type="InterPro" id="IPR051316">
    <property type="entry name" value="Zinc-reg_GTPase_activator"/>
</dbReference>
<dbReference type="STRING" id="44933.SAMN05660971_00954"/>
<dbReference type="EMBL" id="BJXU01000108">
    <property type="protein sequence ID" value="GEN24735.1"/>
    <property type="molecule type" value="Genomic_DNA"/>
</dbReference>
<evidence type="ECO:0000259" key="2">
    <source>
        <dbReference type="SMART" id="SM00833"/>
    </source>
</evidence>
<feature type="domain" description="CobW C-terminal" evidence="2">
    <location>
        <begin position="236"/>
        <end position="325"/>
    </location>
</feature>
<dbReference type="Proteomes" id="UP000184123">
    <property type="component" value="Unassembled WGS sequence"/>
</dbReference>
<dbReference type="PANTHER" id="PTHR13748:SF62">
    <property type="entry name" value="COBW DOMAIN-CONTAINING PROTEIN"/>
    <property type="match status" value="1"/>
</dbReference>
<gene>
    <name evidence="3" type="ORF">HCU01_26840</name>
    <name evidence="4" type="ORF">SAMN05660971_00954</name>
</gene>
<comment type="function">
    <text evidence="1">Zinc chaperone that directly transfers zinc cofactor to target proteins, thereby activating them. Zinc is transferred from the CXCC motif in the GTPase domain to the zinc binding site in target proteins in a process requiring GTP hydrolysis.</text>
</comment>
<dbReference type="GO" id="GO:0005737">
    <property type="term" value="C:cytoplasm"/>
    <property type="evidence" value="ECO:0007669"/>
    <property type="project" value="TreeGrafter"/>
</dbReference>
<dbReference type="OrthoDB" id="9808822at2"/>
<dbReference type="InterPro" id="IPR003495">
    <property type="entry name" value="CobW/HypB/UreG_nucleotide-bd"/>
</dbReference>
<dbReference type="Pfam" id="PF07683">
    <property type="entry name" value="CobW_C"/>
    <property type="match status" value="1"/>
</dbReference>
<dbReference type="Pfam" id="PF02492">
    <property type="entry name" value="cobW"/>
    <property type="match status" value="1"/>
</dbReference>
<dbReference type="InterPro" id="IPR011629">
    <property type="entry name" value="CobW-like_C"/>
</dbReference>
<dbReference type="EMBL" id="FRCA01000002">
    <property type="protein sequence ID" value="SHL61898.1"/>
    <property type="molecule type" value="Genomic_DNA"/>
</dbReference>
<organism evidence="4 5">
    <name type="scientific">Halomonas cupida</name>
    <dbReference type="NCBI Taxonomy" id="44933"/>
    <lineage>
        <taxon>Bacteria</taxon>
        <taxon>Pseudomonadati</taxon>
        <taxon>Pseudomonadota</taxon>
        <taxon>Gammaproteobacteria</taxon>
        <taxon>Oceanospirillales</taxon>
        <taxon>Halomonadaceae</taxon>
        <taxon>Halomonas</taxon>
    </lineage>
</organism>
<proteinExistence type="predicted"/>
<dbReference type="SUPFAM" id="SSF52540">
    <property type="entry name" value="P-loop containing nucleoside triphosphate hydrolases"/>
    <property type="match status" value="1"/>
</dbReference>
<sequence>MAVTERQLPVTVIAGFLGAGKTSYLNQCIAAGQVDDALIIVNDVGAVNVDVESIAWRDDRVLALTNGCMCCTLGGSLVEQLSQALRLKSRPAQVIIEASGVADPERIADIARLAPGMELAEVVVLVDASQARHLAGDVQVGQLWQAQLAAAHRVLINRLPPGQAQQAVLQWLSDQAPDAAMECQPDIDSAEQQESAWHEAPAAGRDQGPRFMTRVSSSSTLTPSAVPGHAGLAHGLCHRAVRFSEPVPTEELEALLLDYLDVLLRAKGFVLGHSNDHVGWFSLQLSGPRLVWRAHAASANGSALVCIGRGGARFDQLIQQLQGLVTSEGNSFSTPVSRVSM</sequence>
<evidence type="ECO:0000313" key="5">
    <source>
        <dbReference type="Proteomes" id="UP000184123"/>
    </source>
</evidence>
<dbReference type="PANTHER" id="PTHR13748">
    <property type="entry name" value="COBW-RELATED"/>
    <property type="match status" value="1"/>
</dbReference>
<dbReference type="AlphaFoldDB" id="A0A1M7C3M2"/>
<evidence type="ECO:0000313" key="3">
    <source>
        <dbReference type="EMBL" id="GEN24735.1"/>
    </source>
</evidence>
<reference evidence="3 6" key="2">
    <citation type="submission" date="2019-07" db="EMBL/GenBank/DDBJ databases">
        <title>Whole genome shotgun sequence of Halomonas cupida NBRC 102219.</title>
        <authorList>
            <person name="Hosoyama A."/>
            <person name="Uohara A."/>
            <person name="Ohji S."/>
            <person name="Ichikawa N."/>
        </authorList>
    </citation>
    <scope>NUCLEOTIDE SEQUENCE [LARGE SCALE GENOMIC DNA]</scope>
    <source>
        <strain evidence="3 6">NBRC 102219</strain>
    </source>
</reference>
<accession>A0A1M7C3M2</accession>
<keyword evidence="6" id="KW-1185">Reference proteome</keyword>
<name>A0A1M7C3M2_9GAMM</name>
<protein>
    <submittedName>
        <fullName evidence="3">Cobalamin biosynthesis protein CobW</fullName>
    </submittedName>
    <submittedName>
        <fullName evidence="4">GTPase, G3E family</fullName>
    </submittedName>
</protein>
<dbReference type="InterPro" id="IPR027417">
    <property type="entry name" value="P-loop_NTPase"/>
</dbReference>
<dbReference type="Gene3D" id="3.40.50.300">
    <property type="entry name" value="P-loop containing nucleotide triphosphate hydrolases"/>
    <property type="match status" value="1"/>
</dbReference>
<evidence type="ECO:0000313" key="6">
    <source>
        <dbReference type="Proteomes" id="UP000321726"/>
    </source>
</evidence>
<evidence type="ECO:0000256" key="1">
    <source>
        <dbReference type="ARBA" id="ARBA00045658"/>
    </source>
</evidence>
<reference evidence="4 5" key="1">
    <citation type="submission" date="2016-11" db="EMBL/GenBank/DDBJ databases">
        <authorList>
            <person name="Jaros S."/>
            <person name="Januszkiewicz K."/>
            <person name="Wedrychowicz H."/>
        </authorList>
    </citation>
    <scope>NUCLEOTIDE SEQUENCE [LARGE SCALE GENOMIC DNA]</scope>
    <source>
        <strain evidence="4 5">DSM 4740</strain>
    </source>
</reference>
<dbReference type="SMART" id="SM00833">
    <property type="entry name" value="CobW_C"/>
    <property type="match status" value="1"/>
</dbReference>
<dbReference type="RefSeq" id="WP_073433895.1">
    <property type="nucleotide sequence ID" value="NZ_BJXU01000108.1"/>
</dbReference>